<dbReference type="Pfam" id="PF05954">
    <property type="entry name" value="Phage_GPD"/>
    <property type="match status" value="1"/>
</dbReference>
<evidence type="ECO:0000313" key="3">
    <source>
        <dbReference type="EMBL" id="MBK5176531.1"/>
    </source>
</evidence>
<protein>
    <recommendedName>
        <fullName evidence="6">Phage protein D</fullName>
    </recommendedName>
</protein>
<feature type="region of interest" description="Disordered" evidence="1">
    <location>
        <begin position="258"/>
        <end position="298"/>
    </location>
</feature>
<name>A0A9D7AI31_9GAMM</name>
<evidence type="ECO:0000256" key="1">
    <source>
        <dbReference type="SAM" id="MobiDB-lite"/>
    </source>
</evidence>
<proteinExistence type="predicted"/>
<organism evidence="3 4">
    <name type="scientific">Limnobaculum xujianqingii</name>
    <dbReference type="NCBI Taxonomy" id="2738837"/>
    <lineage>
        <taxon>Bacteria</taxon>
        <taxon>Pseudomonadati</taxon>
        <taxon>Pseudomonadota</taxon>
        <taxon>Gammaproteobacteria</taxon>
        <taxon>Enterobacterales</taxon>
        <taxon>Budviciaceae</taxon>
        <taxon>Limnobaculum</taxon>
    </lineage>
</organism>
<gene>
    <name evidence="3" type="ORF">I2492_09360</name>
    <name evidence="2" type="ORF">I2493_09360</name>
</gene>
<evidence type="ECO:0008006" key="6">
    <source>
        <dbReference type="Google" id="ProtNLM"/>
    </source>
</evidence>
<keyword evidence="5" id="KW-1185">Reference proteome</keyword>
<dbReference type="EMBL" id="JADRCP010000001">
    <property type="protein sequence ID" value="MBK5176531.1"/>
    <property type="molecule type" value="Genomic_DNA"/>
</dbReference>
<dbReference type="RefSeq" id="WP_228398080.1">
    <property type="nucleotide sequence ID" value="NZ_JADRCP010000001.1"/>
</dbReference>
<comment type="caution">
    <text evidence="3">The sequence shown here is derived from an EMBL/GenBank/DDBJ whole genome shotgun (WGS) entry which is preliminary data.</text>
</comment>
<reference evidence="3 5" key="1">
    <citation type="submission" date="2020-11" db="EMBL/GenBank/DDBJ databases">
        <title>Insectihabitans protaetiae gen. nov. sp. nov. and Insectihabitans allomyrinae sp. nov., isolated from larvae of Protaetia brevitarsis seulensis and Allomyrina dichotoma, respectively.</title>
        <authorList>
            <person name="Lee S.D."/>
            <person name="Byeon Y.-S."/>
            <person name="Kim S.-M."/>
            <person name="Yang H.L."/>
            <person name="Kim I.S."/>
        </authorList>
    </citation>
    <scope>NUCLEOTIDE SEQUENCE</scope>
    <source>
        <strain evidence="3">CWB-B4</strain>
        <strain evidence="2 5">CWB-B43</strain>
    </source>
</reference>
<evidence type="ECO:0000313" key="5">
    <source>
        <dbReference type="Proteomes" id="UP001296969"/>
    </source>
</evidence>
<evidence type="ECO:0000313" key="2">
    <source>
        <dbReference type="EMBL" id="MBK5073222.1"/>
    </source>
</evidence>
<dbReference type="AlphaFoldDB" id="A0A9D7AI31"/>
<dbReference type="EMBL" id="JADRCQ010000001">
    <property type="protein sequence ID" value="MBK5073222.1"/>
    <property type="molecule type" value="Genomic_DNA"/>
</dbReference>
<accession>A0A9D7AI31</accession>
<sequence>MNIFKYLMPDNPRMASLKVFYDGVDISADISGFITSFSYTERAKNGESDDLSITFQNIDKLWSTGWFPDRGAKIRAIIQTENWFERNDFNQLACGEFEIDDFTDSGPPAEFSIGALSVGITSSIRGEAKNKAWENIRISEVVREFSELHGFGSYFESDYDPVIDRFDQKGESDLEFLVKIAEYAGLQVRFSHGHIVVYREALYDSHAVAMTLKRNYDGIISHEFRASSADIYTACHVQYFDSKKNKVITYQYTPDGRSGIVGDEGQTSSGGGGGGQRIDPDTRMVVTDPPKSGQKTKTEPIAEPKVGKVLKISQRCTSIAEAEQLARSKLRGKNQQEITGSITLAGHLLLQAGLVIAVSGFGRWDTGTYSIDEVNHSYSKSSGLITTISLRGVLGY</sequence>
<evidence type="ECO:0000313" key="4">
    <source>
        <dbReference type="Proteomes" id="UP000807542"/>
    </source>
</evidence>
<dbReference type="Proteomes" id="UP001296969">
    <property type="component" value="Unassembled WGS sequence"/>
</dbReference>
<dbReference type="Proteomes" id="UP000807542">
    <property type="component" value="Unassembled WGS sequence"/>
</dbReference>
<dbReference type="SUPFAM" id="SSF69279">
    <property type="entry name" value="Phage tail proteins"/>
    <property type="match status" value="1"/>
</dbReference>